<reference evidence="1 2" key="1">
    <citation type="journal article" date="2020" name="Cell Host Microbe">
        <title>Functional and Genomic Variation between Human-Derived Isolates of Lachnospiraceae Reveals Inter- and Intra-Species Diversity.</title>
        <authorList>
            <person name="Sorbara M.T."/>
            <person name="Littmann E.R."/>
            <person name="Fontana E."/>
            <person name="Moody T.U."/>
            <person name="Kohout C.E."/>
            <person name="Gjonbalaj M."/>
            <person name="Eaton V."/>
            <person name="Seok R."/>
            <person name="Leiner I.M."/>
            <person name="Pamer E.G."/>
        </authorList>
    </citation>
    <scope>NUCLEOTIDE SEQUENCE [LARGE SCALE GENOMIC DNA]</scope>
    <source>
        <strain evidence="1 2">MSK.14.54</strain>
    </source>
</reference>
<comment type="caution">
    <text evidence="1">The sequence shown here is derived from an EMBL/GenBank/DDBJ whole genome shotgun (WGS) entry which is preliminary data.</text>
</comment>
<organism evidence="1 2">
    <name type="scientific">Fusicatenibacter saccharivorans</name>
    <dbReference type="NCBI Taxonomy" id="1150298"/>
    <lineage>
        <taxon>Bacteria</taxon>
        <taxon>Bacillati</taxon>
        <taxon>Bacillota</taxon>
        <taxon>Clostridia</taxon>
        <taxon>Lachnospirales</taxon>
        <taxon>Lachnospiraceae</taxon>
        <taxon>Fusicatenibacter</taxon>
    </lineage>
</organism>
<accession>A0ABX2GG39</accession>
<proteinExistence type="predicted"/>
<name>A0ABX2GG39_9FIRM</name>
<protein>
    <submittedName>
        <fullName evidence="1">Uncharacterized protein</fullName>
    </submittedName>
</protein>
<keyword evidence="2" id="KW-1185">Reference proteome</keyword>
<dbReference type="EMBL" id="JAAITQ010000025">
    <property type="protein sequence ID" value="NSE17184.1"/>
    <property type="molecule type" value="Genomic_DNA"/>
</dbReference>
<dbReference type="RefSeq" id="WP_173830196.1">
    <property type="nucleotide sequence ID" value="NZ_JAAITQ010000025.1"/>
</dbReference>
<gene>
    <name evidence="1" type="ORF">G5B05_12375</name>
</gene>
<sequence>MHFKIIYKEQNGEKTENNLRKYIRKKGIWALFGKQKENVYECLQIGKCKDVGSEILYDISCLNNLSYDPSGTKNYINEFGIDTGLKYNEGIVQEYLYPYIKKQDYKVLLFAYVYDTNDEEKEKLLAWLTHAKYWRDSHKPLEREIPDRYEKIKISKIDSRKDCSVWKTEDAIMNFLMDIT</sequence>
<evidence type="ECO:0000313" key="1">
    <source>
        <dbReference type="EMBL" id="NSE17184.1"/>
    </source>
</evidence>
<dbReference type="Proteomes" id="UP000768180">
    <property type="component" value="Unassembled WGS sequence"/>
</dbReference>
<evidence type="ECO:0000313" key="2">
    <source>
        <dbReference type="Proteomes" id="UP000768180"/>
    </source>
</evidence>